<gene>
    <name evidence="2" type="ORF">EZS28_024653</name>
</gene>
<feature type="compositionally biased region" description="Polar residues" evidence="1">
    <location>
        <begin position="81"/>
        <end position="95"/>
    </location>
</feature>
<organism evidence="2 3">
    <name type="scientific">Streblomastix strix</name>
    <dbReference type="NCBI Taxonomy" id="222440"/>
    <lineage>
        <taxon>Eukaryota</taxon>
        <taxon>Metamonada</taxon>
        <taxon>Preaxostyla</taxon>
        <taxon>Oxymonadida</taxon>
        <taxon>Streblomastigidae</taxon>
        <taxon>Streblomastix</taxon>
    </lineage>
</organism>
<evidence type="ECO:0000256" key="1">
    <source>
        <dbReference type="SAM" id="MobiDB-lite"/>
    </source>
</evidence>
<sequence>MATPLQTLFGEWPEESLQIVDGNHSIKVKLLSMIYALLNCQSGTIGNHIYGMRIAQVVKDNINQLMVQLKLNRKERDRTESNSNISGMETESSKCNGQNEIEKAIASPTRPIQYEKMDKDMNGDNYVAINKISQETKLRANIPAQLIQISPQMTMTTDAAPSGWGSILEKEPEMIAIAHGTWNIRQAKLINNSRDINAITQGLRSFAKSLMNSRVKSLGIRRDNRTAVFDIRKWKASTQFNKGNQTGTLNNRKVRNLDPDYSLPRSQKRNGENFMKITKSRKLQIKGENFQQTCLQMNLNPTIDLFSQHFNNLLSRFMSTVRGHGEIATFAVRHASSEEVLRRTNKNYDNTSTMARPDMVHRTGKRECIILYA</sequence>
<evidence type="ECO:0000313" key="2">
    <source>
        <dbReference type="EMBL" id="KAA6379820.1"/>
    </source>
</evidence>
<feature type="region of interest" description="Disordered" evidence="1">
    <location>
        <begin position="74"/>
        <end position="95"/>
    </location>
</feature>
<protein>
    <submittedName>
        <fullName evidence="2">Uncharacterized protein</fullName>
    </submittedName>
</protein>
<dbReference type="EMBL" id="SNRW01008254">
    <property type="protein sequence ID" value="KAA6379820.1"/>
    <property type="molecule type" value="Genomic_DNA"/>
</dbReference>
<evidence type="ECO:0000313" key="3">
    <source>
        <dbReference type="Proteomes" id="UP000324800"/>
    </source>
</evidence>
<accession>A0A5J4VBC9</accession>
<dbReference type="Proteomes" id="UP000324800">
    <property type="component" value="Unassembled WGS sequence"/>
</dbReference>
<dbReference type="AlphaFoldDB" id="A0A5J4VBC9"/>
<feature type="compositionally biased region" description="Polar residues" evidence="1">
    <location>
        <begin position="241"/>
        <end position="251"/>
    </location>
</feature>
<reference evidence="2 3" key="1">
    <citation type="submission" date="2019-03" db="EMBL/GenBank/DDBJ databases">
        <title>Single cell metagenomics reveals metabolic interactions within the superorganism composed of flagellate Streblomastix strix and complex community of Bacteroidetes bacteria on its surface.</title>
        <authorList>
            <person name="Treitli S.C."/>
            <person name="Kolisko M."/>
            <person name="Husnik F."/>
            <person name="Keeling P."/>
            <person name="Hampl V."/>
        </authorList>
    </citation>
    <scope>NUCLEOTIDE SEQUENCE [LARGE SCALE GENOMIC DNA]</scope>
    <source>
        <strain evidence="2">ST1C</strain>
    </source>
</reference>
<comment type="caution">
    <text evidence="2">The sequence shown here is derived from an EMBL/GenBank/DDBJ whole genome shotgun (WGS) entry which is preliminary data.</text>
</comment>
<feature type="region of interest" description="Disordered" evidence="1">
    <location>
        <begin position="241"/>
        <end position="271"/>
    </location>
</feature>
<proteinExistence type="predicted"/>
<name>A0A5J4VBC9_9EUKA</name>